<protein>
    <submittedName>
        <fullName evidence="1">Uncharacterized protein</fullName>
    </submittedName>
</protein>
<dbReference type="GeneID" id="37204560"/>
<dbReference type="AlphaFoldDB" id="A0A395HH79"/>
<name>A0A395HH79_ASPHC</name>
<dbReference type="RefSeq" id="XP_025546405.1">
    <property type="nucleotide sequence ID" value="XM_025700271.1"/>
</dbReference>
<evidence type="ECO:0000313" key="2">
    <source>
        <dbReference type="Proteomes" id="UP000248961"/>
    </source>
</evidence>
<reference evidence="1 2" key="1">
    <citation type="submission" date="2018-02" db="EMBL/GenBank/DDBJ databases">
        <title>The genomes of Aspergillus section Nigri reveals drivers in fungal speciation.</title>
        <authorList>
            <consortium name="DOE Joint Genome Institute"/>
            <person name="Vesth T.C."/>
            <person name="Nybo J."/>
            <person name="Theobald S."/>
            <person name="Brandl J."/>
            <person name="Frisvad J.C."/>
            <person name="Nielsen K.F."/>
            <person name="Lyhne E.K."/>
            <person name="Kogle M.E."/>
            <person name="Kuo A."/>
            <person name="Riley R."/>
            <person name="Clum A."/>
            <person name="Nolan M."/>
            <person name="Lipzen A."/>
            <person name="Salamov A."/>
            <person name="Henrissat B."/>
            <person name="Wiebenga A."/>
            <person name="De vries R.P."/>
            <person name="Grigoriev I.V."/>
            <person name="Mortensen U.H."/>
            <person name="Andersen M.R."/>
            <person name="Baker S.E."/>
        </authorList>
    </citation>
    <scope>NUCLEOTIDE SEQUENCE [LARGE SCALE GENOMIC DNA]</scope>
    <source>
        <strain evidence="1 2">CBS 101889</strain>
    </source>
</reference>
<sequence>MANQEPGFRKHMPHTKTIDFDLWIDCSKAIRVQSGKFMIASESDCRSWKSDSADPDSRNFEAILDGWLDDWEGDSTNDGRSFSWTLCRLVSFPDDDCAALKAHIKGLTRKIAYSGSVEVVFHTPSTEPGDTLPGQQHGVHVQAEWMFECPFTPTDQEWNQLVMNAMVDRKKGWISPLPNNEPKPSHGMSPFRRAIRQGNTSRIVSQQQGADGVKHSLRQYSQWGCDGSA</sequence>
<dbReference type="VEuPathDB" id="FungiDB:BO97DRAFT_473776"/>
<dbReference type="OrthoDB" id="4384211at2759"/>
<keyword evidence="2" id="KW-1185">Reference proteome</keyword>
<dbReference type="Proteomes" id="UP000248961">
    <property type="component" value="Unassembled WGS sequence"/>
</dbReference>
<evidence type="ECO:0000313" key="1">
    <source>
        <dbReference type="EMBL" id="RAL07251.1"/>
    </source>
</evidence>
<proteinExistence type="predicted"/>
<gene>
    <name evidence="1" type="ORF">BO97DRAFT_473776</name>
</gene>
<accession>A0A395HH79</accession>
<organism evidence="1 2">
    <name type="scientific">Aspergillus homomorphus (strain CBS 101889)</name>
    <dbReference type="NCBI Taxonomy" id="1450537"/>
    <lineage>
        <taxon>Eukaryota</taxon>
        <taxon>Fungi</taxon>
        <taxon>Dikarya</taxon>
        <taxon>Ascomycota</taxon>
        <taxon>Pezizomycotina</taxon>
        <taxon>Eurotiomycetes</taxon>
        <taxon>Eurotiomycetidae</taxon>
        <taxon>Eurotiales</taxon>
        <taxon>Aspergillaceae</taxon>
        <taxon>Aspergillus</taxon>
        <taxon>Aspergillus subgen. Circumdati</taxon>
    </lineage>
</organism>
<dbReference type="EMBL" id="KZ824336">
    <property type="protein sequence ID" value="RAL07251.1"/>
    <property type="molecule type" value="Genomic_DNA"/>
</dbReference>